<feature type="chain" id="PRO_5041468820" description="CFEM domain-containing protein" evidence="11">
    <location>
        <begin position="18"/>
        <end position="170"/>
    </location>
</feature>
<dbReference type="AlphaFoldDB" id="A0AA40DCD1"/>
<gene>
    <name evidence="13" type="ORF">QBC41DRAFT_118574</name>
</gene>
<reference evidence="13" key="1">
    <citation type="submission" date="2023-06" db="EMBL/GenBank/DDBJ databases">
        <title>Genome-scale phylogeny and comparative genomics of the fungal order Sordariales.</title>
        <authorList>
            <consortium name="Lawrence Berkeley National Laboratory"/>
            <person name="Hensen N."/>
            <person name="Bonometti L."/>
            <person name="Westerberg I."/>
            <person name="Brannstrom I.O."/>
            <person name="Guillou S."/>
            <person name="Cros-Aarteil S."/>
            <person name="Calhoun S."/>
            <person name="Haridas S."/>
            <person name="Kuo A."/>
            <person name="Mondo S."/>
            <person name="Pangilinan J."/>
            <person name="Riley R."/>
            <person name="Labutti K."/>
            <person name="Andreopoulos B."/>
            <person name="Lipzen A."/>
            <person name="Chen C."/>
            <person name="Yanf M."/>
            <person name="Daum C."/>
            <person name="Ng V."/>
            <person name="Clum A."/>
            <person name="Steindorff A."/>
            <person name="Ohm R."/>
            <person name="Martin F."/>
            <person name="Silar P."/>
            <person name="Natvig D."/>
            <person name="Lalanne C."/>
            <person name="Gautier V."/>
            <person name="Ament-Velasquez S.L."/>
            <person name="Kruys A."/>
            <person name="Hutchinson M.I."/>
            <person name="Powell A.J."/>
            <person name="Barry K."/>
            <person name="Miller A.N."/>
            <person name="Grigoriev I.V."/>
            <person name="Debuchy R."/>
            <person name="Gladieux P."/>
            <person name="Thoren M.H."/>
            <person name="Johannesson H."/>
        </authorList>
    </citation>
    <scope>NUCLEOTIDE SEQUENCE</scope>
    <source>
        <strain evidence="13">CBS 307.81</strain>
    </source>
</reference>
<accession>A0AA40DCD1</accession>
<organism evidence="13 14">
    <name type="scientific">Cercophora samala</name>
    <dbReference type="NCBI Taxonomy" id="330535"/>
    <lineage>
        <taxon>Eukaryota</taxon>
        <taxon>Fungi</taxon>
        <taxon>Dikarya</taxon>
        <taxon>Ascomycota</taxon>
        <taxon>Pezizomycotina</taxon>
        <taxon>Sordariomycetes</taxon>
        <taxon>Sordariomycetidae</taxon>
        <taxon>Sordariales</taxon>
        <taxon>Lasiosphaeriaceae</taxon>
        <taxon>Cercophora</taxon>
    </lineage>
</organism>
<comment type="caution">
    <text evidence="9">Lacks conserved residue(s) required for the propagation of feature annotation.</text>
</comment>
<comment type="similarity">
    <text evidence="3">Belongs to the RBT5 family.</text>
</comment>
<dbReference type="Pfam" id="PF05730">
    <property type="entry name" value="CFEM"/>
    <property type="match status" value="1"/>
</dbReference>
<evidence type="ECO:0000256" key="2">
    <source>
        <dbReference type="ARBA" id="ARBA00004613"/>
    </source>
</evidence>
<dbReference type="InterPro" id="IPR008427">
    <property type="entry name" value="Extracellular_membr_CFEM_dom"/>
</dbReference>
<evidence type="ECO:0000256" key="4">
    <source>
        <dbReference type="ARBA" id="ARBA00022525"/>
    </source>
</evidence>
<evidence type="ECO:0000256" key="5">
    <source>
        <dbReference type="ARBA" id="ARBA00022622"/>
    </source>
</evidence>
<evidence type="ECO:0000256" key="1">
    <source>
        <dbReference type="ARBA" id="ARBA00004589"/>
    </source>
</evidence>
<dbReference type="Proteomes" id="UP001174997">
    <property type="component" value="Unassembled WGS sequence"/>
</dbReference>
<keyword evidence="4" id="KW-0964">Secreted</keyword>
<dbReference type="PROSITE" id="PS52012">
    <property type="entry name" value="CFEM"/>
    <property type="match status" value="1"/>
</dbReference>
<keyword evidence="6 11" id="KW-0732">Signal</keyword>
<keyword evidence="14" id="KW-1185">Reference proteome</keyword>
<evidence type="ECO:0000256" key="9">
    <source>
        <dbReference type="PROSITE-ProRule" id="PRU01356"/>
    </source>
</evidence>
<feature type="signal peptide" evidence="11">
    <location>
        <begin position="1"/>
        <end position="17"/>
    </location>
</feature>
<comment type="subcellular location">
    <subcellularLocation>
        <location evidence="1">Membrane</location>
        <topology evidence="1">Lipid-anchor</topology>
        <topology evidence="1">GPI-anchor</topology>
    </subcellularLocation>
    <subcellularLocation>
        <location evidence="2">Secreted</location>
    </subcellularLocation>
</comment>
<protein>
    <recommendedName>
        <fullName evidence="12">CFEM domain-containing protein</fullName>
    </recommendedName>
</protein>
<keyword evidence="8" id="KW-0449">Lipoprotein</keyword>
<comment type="caution">
    <text evidence="13">The sequence shown here is derived from an EMBL/GenBank/DDBJ whole genome shotgun (WGS) entry which is preliminary data.</text>
</comment>
<evidence type="ECO:0000256" key="10">
    <source>
        <dbReference type="SAM" id="MobiDB-lite"/>
    </source>
</evidence>
<keyword evidence="7" id="KW-1015">Disulfide bond</keyword>
<dbReference type="GO" id="GO:0098552">
    <property type="term" value="C:side of membrane"/>
    <property type="evidence" value="ECO:0007669"/>
    <property type="project" value="UniProtKB-KW"/>
</dbReference>
<evidence type="ECO:0000256" key="3">
    <source>
        <dbReference type="ARBA" id="ARBA00010031"/>
    </source>
</evidence>
<evidence type="ECO:0000313" key="14">
    <source>
        <dbReference type="Proteomes" id="UP001174997"/>
    </source>
</evidence>
<name>A0AA40DCD1_9PEZI</name>
<evidence type="ECO:0000313" key="13">
    <source>
        <dbReference type="EMBL" id="KAK0668792.1"/>
    </source>
</evidence>
<dbReference type="GO" id="GO:0005576">
    <property type="term" value="C:extracellular region"/>
    <property type="evidence" value="ECO:0007669"/>
    <property type="project" value="UniProtKB-SubCell"/>
</dbReference>
<feature type="domain" description="CFEM" evidence="12">
    <location>
        <begin position="1"/>
        <end position="127"/>
    </location>
</feature>
<evidence type="ECO:0000256" key="11">
    <source>
        <dbReference type="SAM" id="SignalP"/>
    </source>
</evidence>
<evidence type="ECO:0000256" key="7">
    <source>
        <dbReference type="ARBA" id="ARBA00023157"/>
    </source>
</evidence>
<feature type="region of interest" description="Disordered" evidence="10">
    <location>
        <begin position="116"/>
        <end position="144"/>
    </location>
</feature>
<keyword evidence="5" id="KW-0472">Membrane</keyword>
<proteinExistence type="inferred from homology"/>
<dbReference type="EMBL" id="JAULSY010000051">
    <property type="protein sequence ID" value="KAK0668792.1"/>
    <property type="molecule type" value="Genomic_DNA"/>
</dbReference>
<evidence type="ECO:0000256" key="8">
    <source>
        <dbReference type="ARBA" id="ARBA00023288"/>
    </source>
</evidence>
<keyword evidence="5" id="KW-0336">GPI-anchor</keyword>
<sequence>MKYITALLAAAVAGVVAHEGHDHTTLGDYVPECSLKCLSDARKSATTCKDDTELECFCILENYRAIYDASVACVMVACGQDVAVAEVLPSVISMCEEVSPMTTTIGGGTLEIPTGTASTAAGAAPTTTGSDAAPAETVAPAETTAPGSGAAGLAAGLVGAALPLAMAALL</sequence>
<evidence type="ECO:0000256" key="6">
    <source>
        <dbReference type="ARBA" id="ARBA00022729"/>
    </source>
</evidence>
<keyword evidence="5" id="KW-0325">Glycoprotein</keyword>
<evidence type="ECO:0000259" key="12">
    <source>
        <dbReference type="PROSITE" id="PS52012"/>
    </source>
</evidence>